<dbReference type="SUPFAM" id="SSF101874">
    <property type="entry name" value="YceI-like"/>
    <property type="match status" value="1"/>
</dbReference>
<dbReference type="RefSeq" id="WP_073627461.1">
    <property type="nucleotide sequence ID" value="NZ_FRXO01000003.1"/>
</dbReference>
<feature type="domain" description="Lipid/polyisoprenoid-binding YceI-like" evidence="3">
    <location>
        <begin position="35"/>
        <end position="192"/>
    </location>
</feature>
<dbReference type="PANTHER" id="PTHR34406:SF1">
    <property type="entry name" value="PROTEIN YCEI"/>
    <property type="match status" value="1"/>
</dbReference>
<protein>
    <submittedName>
        <fullName evidence="4">Polyisoprenoid-binding protein YceI</fullName>
    </submittedName>
</protein>
<dbReference type="EMBL" id="FRXO01000003">
    <property type="protein sequence ID" value="SHO64173.1"/>
    <property type="molecule type" value="Genomic_DNA"/>
</dbReference>
<keyword evidence="2" id="KW-0732">Signal</keyword>
<sequence>MKSRFAVRCVAPALIVLAIGAGAARADDLSGLAGRYAIGTGTNVAFSVAASVGPGISGRFTGFSGTIDFDPVHAERSSVTFDVNAASVTTGIALLDGVLRSDAAFNADAYPVISFRSTAVQRTGPASADIEGLMTLRGQTVPERFSVDLTGHGGDSAEFRVTGTLMRTAFGMTAGFPAFSDKVVLNLSVDGRRLSGARQDDARQDGARQDGARQDGARQG</sequence>
<dbReference type="STRING" id="1123029.SAMN02745172_01619"/>
<dbReference type="InterPro" id="IPR007372">
    <property type="entry name" value="Lipid/polyisoprenoid-bd_YceI"/>
</dbReference>
<dbReference type="Proteomes" id="UP000186406">
    <property type="component" value="Unassembled WGS sequence"/>
</dbReference>
<evidence type="ECO:0000256" key="2">
    <source>
        <dbReference type="SAM" id="SignalP"/>
    </source>
</evidence>
<dbReference type="Pfam" id="PF04264">
    <property type="entry name" value="YceI"/>
    <property type="match status" value="1"/>
</dbReference>
<organism evidence="4 5">
    <name type="scientific">Pseudoxanthobacter soli DSM 19599</name>
    <dbReference type="NCBI Taxonomy" id="1123029"/>
    <lineage>
        <taxon>Bacteria</taxon>
        <taxon>Pseudomonadati</taxon>
        <taxon>Pseudomonadota</taxon>
        <taxon>Alphaproteobacteria</taxon>
        <taxon>Hyphomicrobiales</taxon>
        <taxon>Segnochrobactraceae</taxon>
        <taxon>Pseudoxanthobacter</taxon>
    </lineage>
</organism>
<evidence type="ECO:0000313" key="5">
    <source>
        <dbReference type="Proteomes" id="UP000186406"/>
    </source>
</evidence>
<feature type="signal peptide" evidence="2">
    <location>
        <begin position="1"/>
        <end position="26"/>
    </location>
</feature>
<dbReference type="PANTHER" id="PTHR34406">
    <property type="entry name" value="PROTEIN YCEI"/>
    <property type="match status" value="1"/>
</dbReference>
<dbReference type="InterPro" id="IPR036761">
    <property type="entry name" value="TTHA0802/YceI-like_sf"/>
</dbReference>
<dbReference type="AlphaFoldDB" id="A0A1M7ZH25"/>
<dbReference type="Gene3D" id="2.40.128.110">
    <property type="entry name" value="Lipid/polyisoprenoid-binding, YceI-like"/>
    <property type="match status" value="1"/>
</dbReference>
<evidence type="ECO:0000259" key="3">
    <source>
        <dbReference type="SMART" id="SM00867"/>
    </source>
</evidence>
<accession>A0A1M7ZH25</accession>
<keyword evidence="5" id="KW-1185">Reference proteome</keyword>
<gene>
    <name evidence="4" type="ORF">SAMN02745172_01619</name>
</gene>
<feature type="region of interest" description="Disordered" evidence="1">
    <location>
        <begin position="195"/>
        <end position="220"/>
    </location>
</feature>
<dbReference type="OrthoDB" id="9811006at2"/>
<reference evidence="4 5" key="1">
    <citation type="submission" date="2016-12" db="EMBL/GenBank/DDBJ databases">
        <authorList>
            <person name="Song W.-J."/>
            <person name="Kurnit D.M."/>
        </authorList>
    </citation>
    <scope>NUCLEOTIDE SEQUENCE [LARGE SCALE GENOMIC DNA]</scope>
    <source>
        <strain evidence="4 5">DSM 19599</strain>
    </source>
</reference>
<evidence type="ECO:0000256" key="1">
    <source>
        <dbReference type="SAM" id="MobiDB-lite"/>
    </source>
</evidence>
<evidence type="ECO:0000313" key="4">
    <source>
        <dbReference type="EMBL" id="SHO64173.1"/>
    </source>
</evidence>
<name>A0A1M7ZH25_9HYPH</name>
<feature type="chain" id="PRO_5012907173" evidence="2">
    <location>
        <begin position="27"/>
        <end position="220"/>
    </location>
</feature>
<dbReference type="SMART" id="SM00867">
    <property type="entry name" value="YceI"/>
    <property type="match status" value="1"/>
</dbReference>
<proteinExistence type="predicted"/>